<organism evidence="1">
    <name type="scientific">Serratia fonticola</name>
    <dbReference type="NCBI Taxonomy" id="47917"/>
    <lineage>
        <taxon>Bacteria</taxon>
        <taxon>Pseudomonadati</taxon>
        <taxon>Pseudomonadota</taxon>
        <taxon>Gammaproteobacteria</taxon>
        <taxon>Enterobacterales</taxon>
        <taxon>Yersiniaceae</taxon>
        <taxon>Serratia</taxon>
    </lineage>
</organism>
<protein>
    <submittedName>
        <fullName evidence="1">Uncharacterized protein</fullName>
    </submittedName>
</protein>
<dbReference type="AlphaFoldDB" id="A0A4V6KL42"/>
<evidence type="ECO:0000313" key="1">
    <source>
        <dbReference type="EMBL" id="VTR21718.1"/>
    </source>
</evidence>
<dbReference type="EMBL" id="CABEEZ010000026">
    <property type="protein sequence ID" value="VTR21718.1"/>
    <property type="molecule type" value="Genomic_DNA"/>
</dbReference>
<reference evidence="1" key="1">
    <citation type="submission" date="2019-05" db="EMBL/GenBank/DDBJ databases">
        <authorList>
            <consortium name="Pathogen Informatics"/>
        </authorList>
    </citation>
    <scope>NUCLEOTIDE SEQUENCE [LARGE SCALE GENOMIC DNA]</scope>
    <source>
        <strain evidence="1">NCTC12965</strain>
    </source>
</reference>
<name>A0A4V6KL42_SERFO</name>
<gene>
    <name evidence="1" type="ORF">NCTC12965_01329</name>
</gene>
<accession>A0A4V6KL42</accession>
<sequence>MLNIIMFSDCELIRYAFNKLVDDLVSSNKYLGKEVNITLCKSISSVTDEVIQKENSMVILDVDDIFYSDRIDFINKLKGNNQGSVIVTLCKDDDASDNYQLLSLFSDVVLKKKSDVETITRTIEKLLTKMDNPYSELHNVISHIGNMAFLRTDQKRE</sequence>
<proteinExistence type="predicted"/>